<dbReference type="PANTHER" id="PTHR10015:SF427">
    <property type="entry name" value="HEAT SHOCK FACTOR PROTEIN"/>
    <property type="match status" value="1"/>
</dbReference>
<keyword evidence="4" id="KW-0805">Transcription regulation</keyword>
<dbReference type="InterPro" id="IPR000232">
    <property type="entry name" value="HSF_DNA-bd"/>
</dbReference>
<dbReference type="GO" id="GO:0005634">
    <property type="term" value="C:nucleus"/>
    <property type="evidence" value="ECO:0007669"/>
    <property type="project" value="UniProtKB-SubCell"/>
</dbReference>
<keyword evidence="3" id="KW-0597">Phosphoprotein</keyword>
<dbReference type="InterPro" id="IPR036390">
    <property type="entry name" value="WH_DNA-bd_sf"/>
</dbReference>
<feature type="domain" description="HSF-type DNA-binding" evidence="11">
    <location>
        <begin position="8"/>
        <end position="101"/>
    </location>
</feature>
<dbReference type="FunFam" id="1.10.10.10:FF:000037">
    <property type="entry name" value="Heat stress transcription factor B-4"/>
    <property type="match status" value="1"/>
</dbReference>
<keyword evidence="6" id="KW-0238">DNA-binding</keyword>
<evidence type="ECO:0000256" key="4">
    <source>
        <dbReference type="ARBA" id="ARBA00023015"/>
    </source>
</evidence>
<name>A0A7S0ILE6_MICPS</name>
<evidence type="ECO:0000256" key="10">
    <source>
        <dbReference type="SAM" id="Coils"/>
    </source>
</evidence>
<evidence type="ECO:0000256" key="1">
    <source>
        <dbReference type="ARBA" id="ARBA00004123"/>
    </source>
</evidence>
<accession>A0A7S0ILE6</accession>
<dbReference type="SMART" id="SM00415">
    <property type="entry name" value="HSF"/>
    <property type="match status" value="1"/>
</dbReference>
<evidence type="ECO:0000259" key="11">
    <source>
        <dbReference type="SMART" id="SM00415"/>
    </source>
</evidence>
<evidence type="ECO:0000256" key="9">
    <source>
        <dbReference type="RuleBase" id="RU004020"/>
    </source>
</evidence>
<dbReference type="PANTHER" id="PTHR10015">
    <property type="entry name" value="HEAT SHOCK TRANSCRIPTION FACTOR"/>
    <property type="match status" value="1"/>
</dbReference>
<dbReference type="InterPro" id="IPR036388">
    <property type="entry name" value="WH-like_DNA-bd_sf"/>
</dbReference>
<evidence type="ECO:0000313" key="12">
    <source>
        <dbReference type="EMBL" id="CAD8525317.1"/>
    </source>
</evidence>
<keyword evidence="5" id="KW-0346">Stress response</keyword>
<evidence type="ECO:0000256" key="7">
    <source>
        <dbReference type="ARBA" id="ARBA00023163"/>
    </source>
</evidence>
<organism evidence="12">
    <name type="scientific">Micromonas pusilla</name>
    <name type="common">Picoplanktonic green alga</name>
    <name type="synonym">Chromulina pusilla</name>
    <dbReference type="NCBI Taxonomy" id="38833"/>
    <lineage>
        <taxon>Eukaryota</taxon>
        <taxon>Viridiplantae</taxon>
        <taxon>Chlorophyta</taxon>
        <taxon>Mamiellophyceae</taxon>
        <taxon>Mamiellales</taxon>
        <taxon>Mamiellaceae</taxon>
        <taxon>Micromonas</taxon>
    </lineage>
</organism>
<comment type="subunit">
    <text evidence="2">Homotrimer.</text>
</comment>
<protein>
    <recommendedName>
        <fullName evidence="11">HSF-type DNA-binding domain-containing protein</fullName>
    </recommendedName>
</protein>
<sequence>MGVRGVDIAAPFLRKVYAIVSNPETDDIVSWSGNGKQFTVHQLNEFSSKILPSNFNHPNFSSFVRQLNSYGFRKVDQGSWSFANPGFFKGGAENLKFIERKGLDGGGRGRGRGNAQGYAGQGLGRMVGTPALGLNVGGGAMDGHLLQDNRQDAFEAIVTRELQLSRIEMANLMHRLTSMEKFQEQLLGILINQQTTMLNGASGPTAATHIPATTSASPSLPASVLSGLTGTAAAMAVGGGMHGSSGPSGINIRGRILPAHLQQHLNQQHPQQQHMNQQQLHLNQQQLQRLQQLQSQQQQQQLD</sequence>
<evidence type="ECO:0000256" key="3">
    <source>
        <dbReference type="ARBA" id="ARBA00022553"/>
    </source>
</evidence>
<gene>
    <name evidence="12" type="ORF">MCOM1403_LOCUS11306</name>
</gene>
<dbReference type="AlphaFoldDB" id="A0A7S0ILE6"/>
<reference evidence="12" key="1">
    <citation type="submission" date="2021-01" db="EMBL/GenBank/DDBJ databases">
        <authorList>
            <person name="Corre E."/>
            <person name="Pelletier E."/>
            <person name="Niang G."/>
            <person name="Scheremetjew M."/>
            <person name="Finn R."/>
            <person name="Kale V."/>
            <person name="Holt S."/>
            <person name="Cochrane G."/>
            <person name="Meng A."/>
            <person name="Brown T."/>
            <person name="Cohen L."/>
        </authorList>
    </citation>
    <scope>NUCLEOTIDE SEQUENCE</scope>
    <source>
        <strain evidence="12">CCMP1723</strain>
    </source>
</reference>
<dbReference type="PRINTS" id="PR00056">
    <property type="entry name" value="HSFDOMAIN"/>
</dbReference>
<dbReference type="SUPFAM" id="SSF46785">
    <property type="entry name" value="Winged helix' DNA-binding domain"/>
    <property type="match status" value="1"/>
</dbReference>
<comment type="similarity">
    <text evidence="9">Belongs to the HSF family.</text>
</comment>
<evidence type="ECO:0000256" key="8">
    <source>
        <dbReference type="ARBA" id="ARBA00023242"/>
    </source>
</evidence>
<dbReference type="GO" id="GO:0043565">
    <property type="term" value="F:sequence-specific DNA binding"/>
    <property type="evidence" value="ECO:0007669"/>
    <property type="project" value="InterPro"/>
</dbReference>
<evidence type="ECO:0000256" key="2">
    <source>
        <dbReference type="ARBA" id="ARBA00011233"/>
    </source>
</evidence>
<evidence type="ECO:0000256" key="6">
    <source>
        <dbReference type="ARBA" id="ARBA00023125"/>
    </source>
</evidence>
<comment type="subcellular location">
    <subcellularLocation>
        <location evidence="1">Nucleus</location>
    </subcellularLocation>
</comment>
<evidence type="ECO:0000256" key="5">
    <source>
        <dbReference type="ARBA" id="ARBA00023016"/>
    </source>
</evidence>
<keyword evidence="7" id="KW-0804">Transcription</keyword>
<dbReference type="GO" id="GO:0003700">
    <property type="term" value="F:DNA-binding transcription factor activity"/>
    <property type="evidence" value="ECO:0007669"/>
    <property type="project" value="InterPro"/>
</dbReference>
<dbReference type="Gene3D" id="1.10.10.10">
    <property type="entry name" value="Winged helix-like DNA-binding domain superfamily/Winged helix DNA-binding domain"/>
    <property type="match status" value="1"/>
</dbReference>
<keyword evidence="8" id="KW-0539">Nucleus</keyword>
<proteinExistence type="inferred from homology"/>
<dbReference type="Pfam" id="PF00447">
    <property type="entry name" value="HSF_DNA-bind"/>
    <property type="match status" value="1"/>
</dbReference>
<dbReference type="EMBL" id="HBEQ01014036">
    <property type="protein sequence ID" value="CAD8525317.1"/>
    <property type="molecule type" value="Transcribed_RNA"/>
</dbReference>
<keyword evidence="10" id="KW-0175">Coiled coil</keyword>
<feature type="coiled-coil region" evidence="10">
    <location>
        <begin position="276"/>
        <end position="303"/>
    </location>
</feature>